<feature type="compositionally biased region" description="Low complexity" evidence="1">
    <location>
        <begin position="34"/>
        <end position="47"/>
    </location>
</feature>
<keyword evidence="2" id="KW-0812">Transmembrane</keyword>
<accession>A0ABR4DN47</accession>
<keyword evidence="2" id="KW-1133">Transmembrane helix</keyword>
<sequence>MPRVTRRQQQQHDDPPAADAATHQAAGDVKEAVSSLPTESAPAPSAAARLPNPVRFALAVILSFALETLGRSFVDHQTGNEAAAISIEEPEGLELWGGVWWKLFGLTLSWLSGYDGYDVAALTLLSHGPATFLATVFYGISPVTTGAHLAVKVASTFVPFFLLRRLSGAHSAAPDTPNRDIVADASIQVLTSLQAGLVYSVVLFLAGRYVLPDYLVLYFQSIPAIQPAVDATFLGLNQPTTQLLSLLFGLAARTFIFTPLVATPRTREDEKNEAFDPVHATLGQTIAWNLWGYTTRTKVSLVRTAVAVLFTAVGTYLDTAFGIEGVESCGAVAYAGVWATAALLTGLSLRYVGSI</sequence>
<feature type="transmembrane region" description="Helical" evidence="2">
    <location>
        <begin position="243"/>
        <end position="262"/>
    </location>
</feature>
<evidence type="ECO:0000256" key="2">
    <source>
        <dbReference type="SAM" id="Phobius"/>
    </source>
</evidence>
<feature type="transmembrane region" description="Helical" evidence="2">
    <location>
        <begin position="331"/>
        <end position="352"/>
    </location>
</feature>
<reference evidence="3 4" key="1">
    <citation type="journal article" date="2024" name="Commun. Biol.">
        <title>Comparative genomic analysis of thermophilic fungi reveals convergent evolutionary adaptations and gene losses.</title>
        <authorList>
            <person name="Steindorff A.S."/>
            <person name="Aguilar-Pontes M.V."/>
            <person name="Robinson A.J."/>
            <person name="Andreopoulos B."/>
            <person name="LaButti K."/>
            <person name="Kuo A."/>
            <person name="Mondo S."/>
            <person name="Riley R."/>
            <person name="Otillar R."/>
            <person name="Haridas S."/>
            <person name="Lipzen A."/>
            <person name="Grimwood J."/>
            <person name="Schmutz J."/>
            <person name="Clum A."/>
            <person name="Reid I.D."/>
            <person name="Moisan M.C."/>
            <person name="Butler G."/>
            <person name="Nguyen T.T.M."/>
            <person name="Dewar K."/>
            <person name="Conant G."/>
            <person name="Drula E."/>
            <person name="Henrissat B."/>
            <person name="Hansel C."/>
            <person name="Singer S."/>
            <person name="Hutchinson M.I."/>
            <person name="de Vries R.P."/>
            <person name="Natvig D.O."/>
            <person name="Powell A.J."/>
            <person name="Tsang A."/>
            <person name="Grigoriev I.V."/>
        </authorList>
    </citation>
    <scope>NUCLEOTIDE SEQUENCE [LARGE SCALE GENOMIC DNA]</scope>
    <source>
        <strain evidence="3 4">ATCC 22073</strain>
    </source>
</reference>
<organism evidence="3 4">
    <name type="scientific">Remersonia thermophila</name>
    <dbReference type="NCBI Taxonomy" id="72144"/>
    <lineage>
        <taxon>Eukaryota</taxon>
        <taxon>Fungi</taxon>
        <taxon>Dikarya</taxon>
        <taxon>Ascomycota</taxon>
        <taxon>Pezizomycotina</taxon>
        <taxon>Sordariomycetes</taxon>
        <taxon>Sordariomycetidae</taxon>
        <taxon>Sordariales</taxon>
        <taxon>Sordariales incertae sedis</taxon>
        <taxon>Remersonia</taxon>
    </lineage>
</organism>
<evidence type="ECO:0000313" key="3">
    <source>
        <dbReference type="EMBL" id="KAL2271734.1"/>
    </source>
</evidence>
<dbReference type="EMBL" id="JAZGUE010000001">
    <property type="protein sequence ID" value="KAL2271734.1"/>
    <property type="molecule type" value="Genomic_DNA"/>
</dbReference>
<proteinExistence type="predicted"/>
<evidence type="ECO:0000313" key="4">
    <source>
        <dbReference type="Proteomes" id="UP001600064"/>
    </source>
</evidence>
<feature type="transmembrane region" description="Helical" evidence="2">
    <location>
        <begin position="301"/>
        <end position="319"/>
    </location>
</feature>
<gene>
    <name evidence="3" type="ORF">VTJ83DRAFT_1105</name>
</gene>
<feature type="transmembrane region" description="Helical" evidence="2">
    <location>
        <begin position="189"/>
        <end position="211"/>
    </location>
</feature>
<comment type="caution">
    <text evidence="3">The sequence shown here is derived from an EMBL/GenBank/DDBJ whole genome shotgun (WGS) entry which is preliminary data.</text>
</comment>
<protein>
    <submittedName>
        <fullName evidence="3">Uncharacterized protein</fullName>
    </submittedName>
</protein>
<dbReference type="RefSeq" id="XP_070870458.1">
    <property type="nucleotide sequence ID" value="XM_071007228.1"/>
</dbReference>
<name>A0ABR4DN47_9PEZI</name>
<feature type="compositionally biased region" description="Low complexity" evidence="1">
    <location>
        <begin position="17"/>
        <end position="26"/>
    </location>
</feature>
<evidence type="ECO:0000256" key="1">
    <source>
        <dbReference type="SAM" id="MobiDB-lite"/>
    </source>
</evidence>
<dbReference type="Proteomes" id="UP001600064">
    <property type="component" value="Unassembled WGS sequence"/>
</dbReference>
<feature type="region of interest" description="Disordered" evidence="1">
    <location>
        <begin position="1"/>
        <end position="47"/>
    </location>
</feature>
<keyword evidence="4" id="KW-1185">Reference proteome</keyword>
<dbReference type="GeneID" id="98121872"/>
<keyword evidence="2" id="KW-0472">Membrane</keyword>